<dbReference type="EMBL" id="LN483326">
    <property type="protein sequence ID" value="CDZ98283.1"/>
    <property type="molecule type" value="Genomic_DNA"/>
</dbReference>
<evidence type="ECO:0000256" key="4">
    <source>
        <dbReference type="ARBA" id="ARBA00023015"/>
    </source>
</evidence>
<comment type="similarity">
    <text evidence="2">Belongs to the TAF8 family.</text>
</comment>
<dbReference type="InterPro" id="IPR037818">
    <property type="entry name" value="TAF8"/>
</dbReference>
<dbReference type="Gene3D" id="1.10.20.10">
    <property type="entry name" value="Histone, subunit A"/>
    <property type="match status" value="1"/>
</dbReference>
<dbReference type="SMART" id="SM00576">
    <property type="entry name" value="BTP"/>
    <property type="match status" value="1"/>
</dbReference>
<feature type="compositionally biased region" description="Basic residues" evidence="7">
    <location>
        <begin position="144"/>
        <end position="153"/>
    </location>
</feature>
<evidence type="ECO:0000256" key="5">
    <source>
        <dbReference type="ARBA" id="ARBA00023163"/>
    </source>
</evidence>
<dbReference type="GO" id="GO:0046982">
    <property type="term" value="F:protein heterodimerization activity"/>
    <property type="evidence" value="ECO:0007669"/>
    <property type="project" value="InterPro"/>
</dbReference>
<dbReference type="InterPro" id="IPR009072">
    <property type="entry name" value="Histone-fold"/>
</dbReference>
<dbReference type="InterPro" id="IPR019473">
    <property type="entry name" value="TFIID_su8_C"/>
</dbReference>
<accession>A0A0F7SKW0</accession>
<evidence type="ECO:0000256" key="3">
    <source>
        <dbReference type="ARBA" id="ARBA00017307"/>
    </source>
</evidence>
<evidence type="ECO:0000256" key="2">
    <source>
        <dbReference type="ARBA" id="ARBA00008767"/>
    </source>
</evidence>
<reference evidence="9" key="1">
    <citation type="submission" date="2014-08" db="EMBL/GenBank/DDBJ databases">
        <authorList>
            <person name="Sharma Rahul"/>
            <person name="Thines Marco"/>
        </authorList>
    </citation>
    <scope>NUCLEOTIDE SEQUENCE</scope>
</reference>
<protein>
    <recommendedName>
        <fullName evidence="3">Transcription initiation factor TFIID subunit 8</fullName>
    </recommendedName>
</protein>
<organism evidence="9">
    <name type="scientific">Phaffia rhodozyma</name>
    <name type="common">Yeast</name>
    <name type="synonym">Xanthophyllomyces dendrorhous</name>
    <dbReference type="NCBI Taxonomy" id="264483"/>
    <lineage>
        <taxon>Eukaryota</taxon>
        <taxon>Fungi</taxon>
        <taxon>Dikarya</taxon>
        <taxon>Basidiomycota</taxon>
        <taxon>Agaricomycotina</taxon>
        <taxon>Tremellomycetes</taxon>
        <taxon>Cystofilobasidiales</taxon>
        <taxon>Mrakiaceae</taxon>
        <taxon>Phaffia</taxon>
    </lineage>
</organism>
<keyword evidence="6" id="KW-0539">Nucleus</keyword>
<evidence type="ECO:0000256" key="7">
    <source>
        <dbReference type="SAM" id="MobiDB-lite"/>
    </source>
</evidence>
<feature type="domain" description="Bromodomain associated" evidence="8">
    <location>
        <begin position="15"/>
        <end position="90"/>
    </location>
</feature>
<keyword evidence="4" id="KW-0805">Transcription regulation</keyword>
<evidence type="ECO:0000256" key="6">
    <source>
        <dbReference type="ARBA" id="ARBA00023242"/>
    </source>
</evidence>
<dbReference type="GO" id="GO:0006367">
    <property type="term" value="P:transcription initiation at RNA polymerase II promoter"/>
    <property type="evidence" value="ECO:0007669"/>
    <property type="project" value="TreeGrafter"/>
</dbReference>
<dbReference type="CDD" id="cd08049">
    <property type="entry name" value="TAF8"/>
    <property type="match status" value="1"/>
</dbReference>
<keyword evidence="5" id="KW-0804">Transcription</keyword>
<evidence type="ECO:0000259" key="8">
    <source>
        <dbReference type="SMART" id="SM00576"/>
    </source>
</evidence>
<name>A0A0F7SKW0_PHARH</name>
<evidence type="ECO:0000256" key="1">
    <source>
        <dbReference type="ARBA" id="ARBA00004123"/>
    </source>
</evidence>
<dbReference type="PANTHER" id="PTHR46469:SF1">
    <property type="entry name" value="TRANSCRIPTION INITIATION FACTOR TFIID SUBUNIT 8"/>
    <property type="match status" value="1"/>
</dbReference>
<dbReference type="InterPro" id="IPR006565">
    <property type="entry name" value="BTP"/>
</dbReference>
<dbReference type="CDD" id="cd00076">
    <property type="entry name" value="HFD_SF"/>
    <property type="match status" value="1"/>
</dbReference>
<feature type="region of interest" description="Disordered" evidence="7">
    <location>
        <begin position="139"/>
        <end position="165"/>
    </location>
</feature>
<dbReference type="Pfam" id="PF10406">
    <property type="entry name" value="TAF8_C"/>
    <property type="match status" value="1"/>
</dbReference>
<dbReference type="GO" id="GO:0005669">
    <property type="term" value="C:transcription factor TFIID complex"/>
    <property type="evidence" value="ECO:0007669"/>
    <property type="project" value="InterPro"/>
</dbReference>
<dbReference type="PANTHER" id="PTHR46469">
    <property type="entry name" value="TRANSCRIPTION INITIATION FACTOR TFIID SUBUNIT 8"/>
    <property type="match status" value="1"/>
</dbReference>
<dbReference type="Pfam" id="PF07524">
    <property type="entry name" value="Bromo_TP"/>
    <property type="match status" value="1"/>
</dbReference>
<evidence type="ECO:0000313" key="9">
    <source>
        <dbReference type="EMBL" id="CDZ98283.1"/>
    </source>
</evidence>
<comment type="subcellular location">
    <subcellularLocation>
        <location evidence="1">Nucleus</location>
    </subcellularLocation>
</comment>
<dbReference type="AlphaFoldDB" id="A0A0F7SKW0"/>
<sequence>MSSSTVKQGPIIPPYVASHTIQSLIASVLHQTGFQAAQSSVMLELEDLVVNQITALATAAKEYASLANRMDYTPFDLLEACEEEGFSTHDLWKTAKRGKRKGLVGISTRQAFEILPSPPSPPPFLPSDSEDDELLSIQDNPSSFKKRRSKRQKIAAASRPDHILPHAPPFPPNHSYMATPASLAPVQAPKEPPTIASMDAKLAQTRLVEGALARLIGKTTGRDGKDKKRGVVGDNGERDLAGDLGMVNYWVGIGGRRKGL</sequence>
<proteinExistence type="inferred from homology"/>